<feature type="transmembrane region" description="Helical" evidence="6">
    <location>
        <begin position="137"/>
        <end position="154"/>
    </location>
</feature>
<keyword evidence="10" id="KW-1185">Reference proteome</keyword>
<accession>A0A0L6JT54</accession>
<feature type="domain" description="Phage shock protein PspC N-terminal" evidence="7">
    <location>
        <begin position="3"/>
        <end position="60"/>
    </location>
</feature>
<gene>
    <name evidence="9" type="ORF">Bccel_3876</name>
</gene>
<dbReference type="Proteomes" id="UP000036923">
    <property type="component" value="Unassembled WGS sequence"/>
</dbReference>
<proteinExistence type="predicted"/>
<dbReference type="InterPro" id="IPR054331">
    <property type="entry name" value="LiaF_TM"/>
</dbReference>
<evidence type="ECO:0000256" key="4">
    <source>
        <dbReference type="ARBA" id="ARBA00022989"/>
    </source>
</evidence>
<dbReference type="STRING" id="398512.Bccel_3876"/>
<evidence type="ECO:0000313" key="10">
    <source>
        <dbReference type="Proteomes" id="UP000036923"/>
    </source>
</evidence>
<dbReference type="PANTHER" id="PTHR33885">
    <property type="entry name" value="PHAGE SHOCK PROTEIN C"/>
    <property type="match status" value="1"/>
</dbReference>
<dbReference type="InterPro" id="IPR007168">
    <property type="entry name" value="Phageshock_PspC_N"/>
</dbReference>
<evidence type="ECO:0000256" key="5">
    <source>
        <dbReference type="ARBA" id="ARBA00023136"/>
    </source>
</evidence>
<evidence type="ECO:0000313" key="9">
    <source>
        <dbReference type="EMBL" id="KNY28602.1"/>
    </source>
</evidence>
<organism evidence="9 10">
    <name type="scientific">Pseudobacteroides cellulosolvens ATCC 35603 = DSM 2933</name>
    <dbReference type="NCBI Taxonomy" id="398512"/>
    <lineage>
        <taxon>Bacteria</taxon>
        <taxon>Bacillati</taxon>
        <taxon>Bacillota</taxon>
        <taxon>Clostridia</taxon>
        <taxon>Eubacteriales</taxon>
        <taxon>Oscillospiraceae</taxon>
        <taxon>Pseudobacteroides</taxon>
    </lineage>
</organism>
<comment type="subcellular location">
    <subcellularLocation>
        <location evidence="1">Cell membrane</location>
        <topology evidence="1">Single-pass membrane protein</topology>
    </subcellularLocation>
</comment>
<evidence type="ECO:0000259" key="7">
    <source>
        <dbReference type="Pfam" id="PF04024"/>
    </source>
</evidence>
<dbReference type="eggNOG" id="COG1983">
    <property type="taxonomic scope" value="Bacteria"/>
</dbReference>
<feature type="transmembrane region" description="Helical" evidence="6">
    <location>
        <begin position="113"/>
        <end position="131"/>
    </location>
</feature>
<keyword evidence="5 6" id="KW-0472">Membrane</keyword>
<evidence type="ECO:0000256" key="1">
    <source>
        <dbReference type="ARBA" id="ARBA00004162"/>
    </source>
</evidence>
<keyword evidence="4 6" id="KW-1133">Transmembrane helix</keyword>
<comment type="caution">
    <text evidence="9">The sequence shown here is derived from an EMBL/GenBank/DDBJ whole genome shotgun (WGS) entry which is preliminary data.</text>
</comment>
<dbReference type="AlphaFoldDB" id="A0A0L6JT54"/>
<evidence type="ECO:0000256" key="6">
    <source>
        <dbReference type="SAM" id="Phobius"/>
    </source>
</evidence>
<evidence type="ECO:0000256" key="2">
    <source>
        <dbReference type="ARBA" id="ARBA00022475"/>
    </source>
</evidence>
<evidence type="ECO:0000259" key="8">
    <source>
        <dbReference type="Pfam" id="PF22570"/>
    </source>
</evidence>
<dbReference type="Pfam" id="PF04024">
    <property type="entry name" value="PspC"/>
    <property type="match status" value="1"/>
</dbReference>
<dbReference type="Pfam" id="PF22570">
    <property type="entry name" value="LiaF-TM"/>
    <property type="match status" value="1"/>
</dbReference>
<dbReference type="EMBL" id="LGTC01000001">
    <property type="protein sequence ID" value="KNY28602.1"/>
    <property type="molecule type" value="Genomic_DNA"/>
</dbReference>
<dbReference type="InterPro" id="IPR052027">
    <property type="entry name" value="PspC"/>
</dbReference>
<protein>
    <submittedName>
        <fullName evidence="9">Phage shock protein C, PspC</fullName>
    </submittedName>
</protein>
<dbReference type="PANTHER" id="PTHR33885:SF3">
    <property type="entry name" value="PHAGE SHOCK PROTEIN C"/>
    <property type="match status" value="1"/>
</dbReference>
<evidence type="ECO:0000256" key="3">
    <source>
        <dbReference type="ARBA" id="ARBA00022692"/>
    </source>
</evidence>
<feature type="transmembrane region" description="Helical" evidence="6">
    <location>
        <begin position="34"/>
        <end position="56"/>
    </location>
</feature>
<dbReference type="GO" id="GO:0005886">
    <property type="term" value="C:plasma membrane"/>
    <property type="evidence" value="ECO:0007669"/>
    <property type="project" value="UniProtKB-SubCell"/>
</dbReference>
<reference evidence="10" key="1">
    <citation type="submission" date="2015-07" db="EMBL/GenBank/DDBJ databases">
        <title>Near-Complete Genome Sequence of the Cellulolytic Bacterium Bacteroides (Pseudobacteroides) cellulosolvens ATCC 35603.</title>
        <authorList>
            <person name="Dassa B."/>
            <person name="Utturkar S.M."/>
            <person name="Klingeman D.M."/>
            <person name="Hurt R.A."/>
            <person name="Keller M."/>
            <person name="Xu J."/>
            <person name="Reddy Y.H.K."/>
            <person name="Borovok I."/>
            <person name="Grinberg I.R."/>
            <person name="Lamed R."/>
            <person name="Zhivin O."/>
            <person name="Bayer E.A."/>
            <person name="Brown S.D."/>
        </authorList>
    </citation>
    <scope>NUCLEOTIDE SEQUENCE [LARGE SCALE GENOMIC DNA]</scope>
    <source>
        <strain evidence="10">DSM 2933</strain>
    </source>
</reference>
<dbReference type="OrthoDB" id="9815286at2"/>
<keyword evidence="2" id="KW-1003">Cell membrane</keyword>
<name>A0A0L6JT54_9FIRM</name>
<feature type="domain" description="LiaF transmembrane" evidence="8">
    <location>
        <begin position="109"/>
        <end position="158"/>
    </location>
</feature>
<keyword evidence="3 6" id="KW-0812">Transmembrane</keyword>
<sequence length="159" mass="17964">MVKRLCRSRENKVIAGVCGGIAEYFSTDPTIVRLVWGATFFLGGTGFIAYIVAAIIMPKKEFDSHGDFFSNSRSDEFDYPNGSEFDKHFYAKTGSGEFDASGDYKRSKPDKKIFGIILIVLGAFFLAKEYLKWVDDQVLIPFLLIVVGLVFIFGNRRRF</sequence>
<dbReference type="RefSeq" id="WP_036936629.1">
    <property type="nucleotide sequence ID" value="NZ_JQKC01000002.1"/>
</dbReference>